<dbReference type="RefSeq" id="WP_089821727.1">
    <property type="nucleotide sequence ID" value="NZ_FODV01000002.1"/>
</dbReference>
<sequence>MTSTDTPGPGGVDDTALAELRAHEAWHGPNLIRGIERHHPETHPGIPLALFDAYAERLGYDVDRSHADVEAKLVDDTEWQSDAVYYRVGDHVSAYPASWHDQYEEGGLRGLVGEMRRQLGHDVSRDELLRALGSIAGVDRRTADAMLTDARRRERVVVRPRTNPEAFVYPAKLTE</sequence>
<organism evidence="1 2">
    <name type="scientific">Halogranum amylolyticum</name>
    <dbReference type="NCBI Taxonomy" id="660520"/>
    <lineage>
        <taxon>Archaea</taxon>
        <taxon>Methanobacteriati</taxon>
        <taxon>Methanobacteriota</taxon>
        <taxon>Stenosarchaea group</taxon>
        <taxon>Halobacteria</taxon>
        <taxon>Halobacteriales</taxon>
        <taxon>Haloferacaceae</taxon>
    </lineage>
</organism>
<keyword evidence="2" id="KW-1185">Reference proteome</keyword>
<protein>
    <submittedName>
        <fullName evidence="1">Uncharacterized protein</fullName>
    </submittedName>
</protein>
<accession>A0A1H8PQX0</accession>
<dbReference type="Proteomes" id="UP000199126">
    <property type="component" value="Unassembled WGS sequence"/>
</dbReference>
<dbReference type="EMBL" id="FODV01000002">
    <property type="protein sequence ID" value="SEO44098.1"/>
    <property type="molecule type" value="Genomic_DNA"/>
</dbReference>
<dbReference type="OrthoDB" id="261626at2157"/>
<evidence type="ECO:0000313" key="2">
    <source>
        <dbReference type="Proteomes" id="UP000199126"/>
    </source>
</evidence>
<evidence type="ECO:0000313" key="1">
    <source>
        <dbReference type="EMBL" id="SEO44098.1"/>
    </source>
</evidence>
<dbReference type="AlphaFoldDB" id="A0A1H8PQX0"/>
<reference evidence="2" key="1">
    <citation type="submission" date="2016-10" db="EMBL/GenBank/DDBJ databases">
        <authorList>
            <person name="Varghese N."/>
            <person name="Submissions S."/>
        </authorList>
    </citation>
    <scope>NUCLEOTIDE SEQUENCE [LARGE SCALE GENOMIC DNA]</scope>
    <source>
        <strain evidence="2">CGMCC 1.10121</strain>
    </source>
</reference>
<proteinExistence type="predicted"/>
<gene>
    <name evidence="1" type="ORF">SAMN04487948_102433</name>
</gene>
<name>A0A1H8PQX0_9EURY</name>